<dbReference type="Proteomes" id="UP000050562">
    <property type="component" value="Unassembled WGS sequence"/>
</dbReference>
<dbReference type="PATRIC" id="fig|251707.3.peg.802"/>
<accession>A0A0Q0AFT3</accession>
<comment type="caution">
    <text evidence="2">The sequence shown here is derived from an EMBL/GenBank/DDBJ whole genome shotgun (WGS) entry which is preliminary data.</text>
</comment>
<keyword evidence="1" id="KW-1133">Transmembrane helix</keyword>
<keyword evidence="1" id="KW-0472">Membrane</keyword>
<name>A0A0Q0AFT3_9PSED</name>
<dbReference type="EMBL" id="LJRC01000244">
    <property type="protein sequence ID" value="KPY31961.1"/>
    <property type="molecule type" value="Genomic_DNA"/>
</dbReference>
<evidence type="ECO:0000313" key="2">
    <source>
        <dbReference type="EMBL" id="KPY31961.1"/>
    </source>
</evidence>
<organism evidence="2 3">
    <name type="scientific">Pseudomonas syringae pv. primulae</name>
    <dbReference type="NCBI Taxonomy" id="251707"/>
    <lineage>
        <taxon>Bacteria</taxon>
        <taxon>Pseudomonadati</taxon>
        <taxon>Pseudomonadota</taxon>
        <taxon>Gammaproteobacteria</taxon>
        <taxon>Pseudomonadales</taxon>
        <taxon>Pseudomonadaceae</taxon>
        <taxon>Pseudomonas</taxon>
    </lineage>
</organism>
<proteinExistence type="predicted"/>
<feature type="transmembrane region" description="Helical" evidence="1">
    <location>
        <begin position="108"/>
        <end position="127"/>
    </location>
</feature>
<feature type="transmembrane region" description="Helical" evidence="1">
    <location>
        <begin position="69"/>
        <end position="88"/>
    </location>
</feature>
<evidence type="ECO:0000256" key="1">
    <source>
        <dbReference type="SAM" id="Phobius"/>
    </source>
</evidence>
<sequence>MNRAVKPAELFGWQAMSSEGSVRMAESDNARYSRFYKPDTRLGHREQSAMTADERAVVHGYTQQVSTTGILIMFVFLLLLAALLLMPADLAALLMSTDDRPLPDHERIWILDVAGVVLACWAIYGIVHIQYGVKARYWKTMPDQGLVDLESHTLVSAINLWSANIDYESCVVYEWVNGELTTVHYTGVSQWLLAKTTTGQWLILRHDMKGEMLKGKPEVPPVELHLQPTQNLALAFAPQTNICLGKRFSGKNLPVAQSGVWLREQEWLYLSKIANHYDFFYPQRHCLVSEEDGLWVDVLVERAQRNVPSVADMHAS</sequence>
<protein>
    <submittedName>
        <fullName evidence="2">Uncharacterized protein</fullName>
    </submittedName>
</protein>
<keyword evidence="1" id="KW-0812">Transmembrane</keyword>
<reference evidence="2 3" key="1">
    <citation type="submission" date="2015-09" db="EMBL/GenBank/DDBJ databases">
        <title>Genome announcement of multiple Pseudomonas syringae strains.</title>
        <authorList>
            <person name="Thakur S."/>
            <person name="Wang P.W."/>
            <person name="Gong Y."/>
            <person name="Weir B.S."/>
            <person name="Guttman D.S."/>
        </authorList>
    </citation>
    <scope>NUCLEOTIDE SEQUENCE [LARGE SCALE GENOMIC DNA]</scope>
    <source>
        <strain evidence="2 3">ICMP3956</strain>
    </source>
</reference>
<evidence type="ECO:0000313" key="3">
    <source>
        <dbReference type="Proteomes" id="UP000050562"/>
    </source>
</evidence>
<dbReference type="AlphaFoldDB" id="A0A0Q0AFT3"/>
<gene>
    <name evidence="2" type="ORF">ALO52_00591</name>
</gene>